<dbReference type="OrthoDB" id="305756at2"/>
<dbReference type="PANTHER" id="PTHR24567:SF74">
    <property type="entry name" value="HTH-TYPE TRANSCRIPTIONAL REGULATOR ARCR"/>
    <property type="match status" value="1"/>
</dbReference>
<dbReference type="SUPFAM" id="SSF51206">
    <property type="entry name" value="cAMP-binding domain-like"/>
    <property type="match status" value="2"/>
</dbReference>
<dbReference type="InterPro" id="IPR036390">
    <property type="entry name" value="WH_DNA-bd_sf"/>
</dbReference>
<proteinExistence type="predicted"/>
<dbReference type="Proteomes" id="UP000323594">
    <property type="component" value="Chromosome"/>
</dbReference>
<sequence length="415" mass="47023">MLRLSFVNFKKGSYILIEGKTDTDRFYIIQSGNVQIAKQIEVVAEEGGSVLGPGDFLGVIACMARHNQIETAIAITDVVLIAVRYDQFSELIEKNTPVAMKIIYSFTKKMRYLDEALTRITLKKNIDMDVSHLFTIGEYYLRMSKFELALYAYFHYLKESPEGTYADAARKRFMAIKSMGVKVSIDMLEPNTKEMTRVYDREAMIFCECQPGAELYIIQKGHVKITKIVDNDEVLLAVLKEGDMFGEMALLENKPRSASAIATAGGCQLLAVNRNNFNQMVATQPQLIARLTTTLADRIWVMYKQLANTCIRDTTEKMYDMLAIQLEKARSKPEAGKTHTFNFGPVELANMCGIPKNMVAQAVSDFLGEPIIRCVDDKISVTDELELMKQAAYFKKMQVIERSRKDAKNKPSSYW</sequence>
<dbReference type="InterPro" id="IPR014710">
    <property type="entry name" value="RmlC-like_jellyroll"/>
</dbReference>
<organism evidence="2 4">
    <name type="scientific">Treponema phagedenis</name>
    <dbReference type="NCBI Taxonomy" id="162"/>
    <lineage>
        <taxon>Bacteria</taxon>
        <taxon>Pseudomonadati</taxon>
        <taxon>Spirochaetota</taxon>
        <taxon>Spirochaetia</taxon>
        <taxon>Spirochaetales</taxon>
        <taxon>Treponemataceae</taxon>
        <taxon>Treponema</taxon>
    </lineage>
</organism>
<evidence type="ECO:0000313" key="4">
    <source>
        <dbReference type="Proteomes" id="UP000042527"/>
    </source>
</evidence>
<dbReference type="SUPFAM" id="SSF46785">
    <property type="entry name" value="Winged helix' DNA-binding domain"/>
    <property type="match status" value="1"/>
</dbReference>
<reference evidence="2" key="2">
    <citation type="submission" date="2015-01" db="EMBL/GenBank/DDBJ databases">
        <authorList>
            <person name="Xiang T."/>
            <person name="Song Y."/>
            <person name="Huang L."/>
            <person name="Wang B."/>
            <person name="Wu P."/>
        </authorList>
    </citation>
    <scope>NUCLEOTIDE SEQUENCE [LARGE SCALE GENOMIC DNA]</scope>
    <source>
        <strain evidence="2">V1</strain>
    </source>
</reference>
<evidence type="ECO:0000259" key="1">
    <source>
        <dbReference type="PROSITE" id="PS50042"/>
    </source>
</evidence>
<reference evidence="3 5" key="3">
    <citation type="submission" date="2019-08" db="EMBL/GenBank/DDBJ databases">
        <authorList>
            <person name="Kuhnert P."/>
        </authorList>
    </citation>
    <scope>NUCLEOTIDE SEQUENCE [LARGE SCALE GENOMIC DNA]</scope>
    <source>
        <strain evidence="3 5">B36.5</strain>
    </source>
</reference>
<dbReference type="InterPro" id="IPR000595">
    <property type="entry name" value="cNMP-bd_dom"/>
</dbReference>
<dbReference type="EMBL" id="CP042817">
    <property type="protein sequence ID" value="QEJ97227.1"/>
    <property type="molecule type" value="Genomic_DNA"/>
</dbReference>
<feature type="domain" description="Cyclic nucleotide-binding" evidence="1">
    <location>
        <begin position="199"/>
        <end position="298"/>
    </location>
</feature>
<evidence type="ECO:0000313" key="3">
    <source>
        <dbReference type="EMBL" id="QEJ97227.1"/>
    </source>
</evidence>
<dbReference type="PROSITE" id="PS50042">
    <property type="entry name" value="CNMP_BINDING_3"/>
    <property type="match status" value="2"/>
</dbReference>
<dbReference type="GeneID" id="57752060"/>
<dbReference type="AlphaFoldDB" id="A0A0B7GWG4"/>
<dbReference type="Proteomes" id="UP000042527">
    <property type="component" value="Unassembled WGS sequence"/>
</dbReference>
<accession>A0A0B7GWG4</accession>
<name>A0A0B7GWG4_TREPH</name>
<feature type="domain" description="Cyclic nucleotide-binding" evidence="1">
    <location>
        <begin position="1"/>
        <end position="109"/>
    </location>
</feature>
<dbReference type="Pfam" id="PF00027">
    <property type="entry name" value="cNMP_binding"/>
    <property type="match status" value="2"/>
</dbReference>
<reference evidence="4" key="1">
    <citation type="submission" date="2015-01" db="EMBL/GenBank/DDBJ databases">
        <authorList>
            <person name="Manzoor Shahid"/>
            <person name="Zubair Saima"/>
        </authorList>
    </citation>
    <scope>NUCLEOTIDE SEQUENCE [LARGE SCALE GENOMIC DNA]</scope>
    <source>
        <strain evidence="4">V1</strain>
    </source>
</reference>
<dbReference type="PROSITE" id="PS00889">
    <property type="entry name" value="CNMP_BINDING_2"/>
    <property type="match status" value="1"/>
</dbReference>
<protein>
    <submittedName>
        <fullName evidence="2">Cyclic nucleotide-binding domain protein</fullName>
    </submittedName>
    <submittedName>
        <fullName evidence="3">Cyclic nucleotide-binding domain-containing protein</fullName>
    </submittedName>
</protein>
<dbReference type="GO" id="GO:0003700">
    <property type="term" value="F:DNA-binding transcription factor activity"/>
    <property type="evidence" value="ECO:0007669"/>
    <property type="project" value="TreeGrafter"/>
</dbReference>
<dbReference type="SMART" id="SM00100">
    <property type="entry name" value="cNMP"/>
    <property type="match status" value="2"/>
</dbReference>
<keyword evidence="4" id="KW-1185">Reference proteome</keyword>
<dbReference type="RefSeq" id="WP_024753007.1">
    <property type="nucleotide sequence ID" value="NZ_CDNC01000009.1"/>
</dbReference>
<dbReference type="GO" id="GO:0005829">
    <property type="term" value="C:cytosol"/>
    <property type="evidence" value="ECO:0007669"/>
    <property type="project" value="TreeGrafter"/>
</dbReference>
<dbReference type="CDD" id="cd00038">
    <property type="entry name" value="CAP_ED"/>
    <property type="match status" value="2"/>
</dbReference>
<dbReference type="InterPro" id="IPR018490">
    <property type="entry name" value="cNMP-bd_dom_sf"/>
</dbReference>
<dbReference type="PANTHER" id="PTHR24567">
    <property type="entry name" value="CRP FAMILY TRANSCRIPTIONAL REGULATORY PROTEIN"/>
    <property type="match status" value="1"/>
</dbReference>
<dbReference type="Gene3D" id="2.60.120.10">
    <property type="entry name" value="Jelly Rolls"/>
    <property type="match status" value="2"/>
</dbReference>
<evidence type="ECO:0000313" key="5">
    <source>
        <dbReference type="Proteomes" id="UP000323594"/>
    </source>
</evidence>
<dbReference type="InterPro" id="IPR050397">
    <property type="entry name" value="Env_Response_Regulators"/>
</dbReference>
<dbReference type="EMBL" id="CDNC01000009">
    <property type="protein sequence ID" value="CEM61320.1"/>
    <property type="molecule type" value="Genomic_DNA"/>
</dbReference>
<dbReference type="InterPro" id="IPR018488">
    <property type="entry name" value="cNMP-bd_CS"/>
</dbReference>
<gene>
    <name evidence="3" type="ORF">FUT82_03975</name>
    <name evidence="2" type="ORF">TPHV1_170051</name>
</gene>
<evidence type="ECO:0000313" key="2">
    <source>
        <dbReference type="EMBL" id="CEM61320.1"/>
    </source>
</evidence>